<feature type="compositionally biased region" description="Basic residues" evidence="1">
    <location>
        <begin position="160"/>
        <end position="173"/>
    </location>
</feature>
<evidence type="ECO:0000313" key="3">
    <source>
        <dbReference type="Proteomes" id="UP001607302"/>
    </source>
</evidence>
<protein>
    <submittedName>
        <fullName evidence="2">Zinc finger CCCH domain-containing protein 13-like</fullName>
    </submittedName>
</protein>
<feature type="non-terminal residue" evidence="2">
    <location>
        <position position="201"/>
    </location>
</feature>
<dbReference type="AlphaFoldDB" id="A0ABD2A5K6"/>
<gene>
    <name evidence="2" type="ORF">V1478_013583</name>
</gene>
<organism evidence="2 3">
    <name type="scientific">Vespula squamosa</name>
    <name type="common">Southern yellow jacket</name>
    <name type="synonym">Wasp</name>
    <dbReference type="NCBI Taxonomy" id="30214"/>
    <lineage>
        <taxon>Eukaryota</taxon>
        <taxon>Metazoa</taxon>
        <taxon>Ecdysozoa</taxon>
        <taxon>Arthropoda</taxon>
        <taxon>Hexapoda</taxon>
        <taxon>Insecta</taxon>
        <taxon>Pterygota</taxon>
        <taxon>Neoptera</taxon>
        <taxon>Endopterygota</taxon>
        <taxon>Hymenoptera</taxon>
        <taxon>Apocrita</taxon>
        <taxon>Aculeata</taxon>
        <taxon>Vespoidea</taxon>
        <taxon>Vespidae</taxon>
        <taxon>Vespinae</taxon>
        <taxon>Vespula</taxon>
    </lineage>
</organism>
<evidence type="ECO:0000313" key="2">
    <source>
        <dbReference type="EMBL" id="KAL2715907.1"/>
    </source>
</evidence>
<sequence length="201" mass="22650">MNTDANSECGEEMVKRIQSPSYWRASRTRSYYITVTVSWLTITDRVQSLAVHRPSRIPRATQSICSALRFDGPIRGYSVEREKRGTEFERKRPASQPASQPASEPASQPASQPASERASQQANSQPGSQPVNRPSECEGIRNASLEKLRKNPLRGAPPGRGRKRPFRRGCHQDRRVRHLISLSLTDRYSSVLRYSSPGYPK</sequence>
<feature type="compositionally biased region" description="Polar residues" evidence="1">
    <location>
        <begin position="96"/>
        <end position="132"/>
    </location>
</feature>
<comment type="caution">
    <text evidence="2">The sequence shown here is derived from an EMBL/GenBank/DDBJ whole genome shotgun (WGS) entry which is preliminary data.</text>
</comment>
<proteinExistence type="predicted"/>
<dbReference type="Proteomes" id="UP001607302">
    <property type="component" value="Unassembled WGS sequence"/>
</dbReference>
<name>A0ABD2A5K6_VESSQ</name>
<feature type="region of interest" description="Disordered" evidence="1">
    <location>
        <begin position="78"/>
        <end position="173"/>
    </location>
</feature>
<feature type="compositionally biased region" description="Basic and acidic residues" evidence="1">
    <location>
        <begin position="78"/>
        <end position="92"/>
    </location>
</feature>
<keyword evidence="3" id="KW-1185">Reference proteome</keyword>
<evidence type="ECO:0000256" key="1">
    <source>
        <dbReference type="SAM" id="MobiDB-lite"/>
    </source>
</evidence>
<reference evidence="2 3" key="1">
    <citation type="journal article" date="2024" name="Ann. Entomol. Soc. Am.">
        <title>Genomic analyses of the southern and eastern yellowjacket wasps (Hymenoptera: Vespidae) reveal evolutionary signatures of social life.</title>
        <authorList>
            <person name="Catto M.A."/>
            <person name="Caine P.B."/>
            <person name="Orr S.E."/>
            <person name="Hunt B.G."/>
            <person name="Goodisman M.A.D."/>
        </authorList>
    </citation>
    <scope>NUCLEOTIDE SEQUENCE [LARGE SCALE GENOMIC DNA]</scope>
    <source>
        <strain evidence="2">233</strain>
        <tissue evidence="2">Head and thorax</tissue>
    </source>
</reference>
<accession>A0ABD2A5K6</accession>
<feature type="compositionally biased region" description="Basic and acidic residues" evidence="1">
    <location>
        <begin position="135"/>
        <end position="149"/>
    </location>
</feature>
<dbReference type="EMBL" id="JAUDFV010000154">
    <property type="protein sequence ID" value="KAL2715907.1"/>
    <property type="molecule type" value="Genomic_DNA"/>
</dbReference>